<accession>A0A420FKF1</accession>
<organism evidence="4 5">
    <name type="scientific">Paraburkholderia fungorum</name>
    <dbReference type="NCBI Taxonomy" id="134537"/>
    <lineage>
        <taxon>Bacteria</taxon>
        <taxon>Pseudomonadati</taxon>
        <taxon>Pseudomonadota</taxon>
        <taxon>Betaproteobacteria</taxon>
        <taxon>Burkholderiales</taxon>
        <taxon>Burkholderiaceae</taxon>
        <taxon>Paraburkholderia</taxon>
    </lineage>
</organism>
<evidence type="ECO:0000256" key="1">
    <source>
        <dbReference type="ARBA" id="ARBA00006174"/>
    </source>
</evidence>
<evidence type="ECO:0000259" key="2">
    <source>
        <dbReference type="Pfam" id="PF03972"/>
    </source>
</evidence>
<gene>
    <name evidence="4" type="ORF">BCY88_09935</name>
</gene>
<dbReference type="SUPFAM" id="SSF103378">
    <property type="entry name" value="2-methylcitrate dehydratase PrpD"/>
    <property type="match status" value="1"/>
</dbReference>
<evidence type="ECO:0008006" key="6">
    <source>
        <dbReference type="Google" id="ProtNLM"/>
    </source>
</evidence>
<dbReference type="EMBL" id="MCAS01000056">
    <property type="protein sequence ID" value="RKF33373.1"/>
    <property type="molecule type" value="Genomic_DNA"/>
</dbReference>
<dbReference type="InterPro" id="IPR036148">
    <property type="entry name" value="MmgE/PrpD_sf"/>
</dbReference>
<name>A0A420FKF1_9BURK</name>
<comment type="caution">
    <text evidence="4">The sequence shown here is derived from an EMBL/GenBank/DDBJ whole genome shotgun (WGS) entry which is preliminary data.</text>
</comment>
<dbReference type="Pfam" id="PF03972">
    <property type="entry name" value="MmgE_PrpD_N"/>
    <property type="match status" value="1"/>
</dbReference>
<dbReference type="InterPro" id="IPR045336">
    <property type="entry name" value="MmgE_PrpD_N"/>
</dbReference>
<dbReference type="Gene3D" id="3.30.1330.120">
    <property type="entry name" value="2-methylcitrate dehydratase PrpD"/>
    <property type="match status" value="1"/>
</dbReference>
<dbReference type="InterPro" id="IPR042183">
    <property type="entry name" value="MmgE/PrpD_sf_1"/>
</dbReference>
<proteinExistence type="inferred from homology"/>
<evidence type="ECO:0000259" key="3">
    <source>
        <dbReference type="Pfam" id="PF19305"/>
    </source>
</evidence>
<dbReference type="PANTHER" id="PTHR16943:SF8">
    <property type="entry name" value="2-METHYLCITRATE DEHYDRATASE"/>
    <property type="match status" value="1"/>
</dbReference>
<dbReference type="Pfam" id="PF19305">
    <property type="entry name" value="MmgE_PrpD_C"/>
    <property type="match status" value="1"/>
</dbReference>
<protein>
    <recommendedName>
        <fullName evidence="6">2-methylcitrate dehydratase PrpD</fullName>
    </recommendedName>
</protein>
<dbReference type="InterPro" id="IPR005656">
    <property type="entry name" value="MmgE_PrpD"/>
</dbReference>
<feature type="domain" description="MmgE/PrpD C-terminal" evidence="3">
    <location>
        <begin position="277"/>
        <end position="449"/>
    </location>
</feature>
<dbReference type="AlphaFoldDB" id="A0A420FKF1"/>
<dbReference type="PANTHER" id="PTHR16943">
    <property type="entry name" value="2-METHYLCITRATE DEHYDRATASE-RELATED"/>
    <property type="match status" value="1"/>
</dbReference>
<evidence type="ECO:0000313" key="4">
    <source>
        <dbReference type="EMBL" id="RKF33373.1"/>
    </source>
</evidence>
<sequence>MTNPTTHNSLGQTHALASFAASLQFSDIPTSLVKRIKLHVLDGLGVCLHGAQLPWTKLLRDLALVEGGTPVAGLWGTGKRTSLTQAVLVNSTAGHAFEMDDIHKESVLHPNSIAVPVALALAEVRSGTRGRDVLTAIVAGYEVGLRVGNAATTALFLNGFHPQGTTGAFISAATAANLLRLDAKSAQHALGIAGSLGSGLMAAQEGAMVKRLHAGRASQSGLMAALLGARGFTGIENVLEVDYGGFLSSFSRDYCLDKLTQGLGSDWEAGKVGFKMYPNVTSIHTSLDALKQIISDGELSARDIESIEVGCGHMTFVHTAWQYKPGGVTAAQMNLAYGMAMMALYGDVTAAHYDDSCIANADVLAFIPRIRAFEDPELEQMGPAYRHACRVSVRTFTGQVFKREVLARRGSPEDDVSPSEIERKFRSNVATCMSQRGAQRIVEIVANLEELPDLAELSDLLGSKFRRGDKSEPF</sequence>
<dbReference type="InterPro" id="IPR042188">
    <property type="entry name" value="MmgE/PrpD_sf_2"/>
</dbReference>
<dbReference type="Proteomes" id="UP000283709">
    <property type="component" value="Unassembled WGS sequence"/>
</dbReference>
<dbReference type="InterPro" id="IPR045337">
    <property type="entry name" value="MmgE_PrpD_C"/>
</dbReference>
<dbReference type="GO" id="GO:0016829">
    <property type="term" value="F:lyase activity"/>
    <property type="evidence" value="ECO:0007669"/>
    <property type="project" value="InterPro"/>
</dbReference>
<feature type="domain" description="MmgE/PrpD N-terminal" evidence="2">
    <location>
        <begin position="15"/>
        <end position="252"/>
    </location>
</feature>
<evidence type="ECO:0000313" key="5">
    <source>
        <dbReference type="Proteomes" id="UP000283709"/>
    </source>
</evidence>
<dbReference type="RefSeq" id="WP_183081523.1">
    <property type="nucleotide sequence ID" value="NZ_MCAS01000056.1"/>
</dbReference>
<reference evidence="4 5" key="1">
    <citation type="submission" date="2016-07" db="EMBL/GenBank/DDBJ databases">
        <title>Genome analysis of Burkholderia fungorum ES3-20.</title>
        <authorList>
            <person name="Xu D."/>
            <person name="Yao R."/>
            <person name="Zheng S."/>
        </authorList>
    </citation>
    <scope>NUCLEOTIDE SEQUENCE [LARGE SCALE GENOMIC DNA]</scope>
    <source>
        <strain evidence="4 5">ES3-20</strain>
    </source>
</reference>
<comment type="similarity">
    <text evidence="1">Belongs to the PrpD family.</text>
</comment>
<dbReference type="Gene3D" id="1.10.4100.10">
    <property type="entry name" value="2-methylcitrate dehydratase PrpD"/>
    <property type="match status" value="1"/>
</dbReference>